<dbReference type="AlphaFoldDB" id="A0A2P2MKF8"/>
<evidence type="ECO:0000313" key="1">
    <source>
        <dbReference type="EMBL" id="MBX30662.1"/>
    </source>
</evidence>
<accession>A0A2P2MKF8</accession>
<dbReference type="EMBL" id="GGEC01050178">
    <property type="protein sequence ID" value="MBX30662.1"/>
    <property type="molecule type" value="Transcribed_RNA"/>
</dbReference>
<proteinExistence type="predicted"/>
<sequence>MSKRKIREIHILSGQLFIHTFKKPFYPKNECNNAFI</sequence>
<name>A0A2P2MKF8_RHIMU</name>
<reference evidence="1" key="1">
    <citation type="submission" date="2018-02" db="EMBL/GenBank/DDBJ databases">
        <title>Rhizophora mucronata_Transcriptome.</title>
        <authorList>
            <person name="Meera S.P."/>
            <person name="Sreeshan A."/>
            <person name="Augustine A."/>
        </authorList>
    </citation>
    <scope>NUCLEOTIDE SEQUENCE</scope>
    <source>
        <tissue evidence="1">Leaf</tissue>
    </source>
</reference>
<organism evidence="1">
    <name type="scientific">Rhizophora mucronata</name>
    <name type="common">Asiatic mangrove</name>
    <dbReference type="NCBI Taxonomy" id="61149"/>
    <lineage>
        <taxon>Eukaryota</taxon>
        <taxon>Viridiplantae</taxon>
        <taxon>Streptophyta</taxon>
        <taxon>Embryophyta</taxon>
        <taxon>Tracheophyta</taxon>
        <taxon>Spermatophyta</taxon>
        <taxon>Magnoliopsida</taxon>
        <taxon>eudicotyledons</taxon>
        <taxon>Gunneridae</taxon>
        <taxon>Pentapetalae</taxon>
        <taxon>rosids</taxon>
        <taxon>fabids</taxon>
        <taxon>Malpighiales</taxon>
        <taxon>Rhizophoraceae</taxon>
        <taxon>Rhizophora</taxon>
    </lineage>
</organism>
<protein>
    <submittedName>
        <fullName evidence="1">Acyl CoA synthetase</fullName>
    </submittedName>
</protein>